<dbReference type="Proteomes" id="UP000325434">
    <property type="component" value="Unassembled WGS sequence"/>
</dbReference>
<dbReference type="EMBL" id="ML734591">
    <property type="protein sequence ID" value="KAB8247270.1"/>
    <property type="molecule type" value="Genomic_DNA"/>
</dbReference>
<evidence type="ECO:0000313" key="1">
    <source>
        <dbReference type="EMBL" id="KAB8247270.1"/>
    </source>
</evidence>
<dbReference type="AlphaFoldDB" id="A0A5N6H252"/>
<name>A0A5N6H252_ASPFL</name>
<reference evidence="1" key="1">
    <citation type="submission" date="2019-04" db="EMBL/GenBank/DDBJ databases">
        <title>Friends and foes A comparative genomics study of 23 Aspergillus species from section Flavi.</title>
        <authorList>
            <consortium name="DOE Joint Genome Institute"/>
            <person name="Kjaerbolling I."/>
            <person name="Vesth T."/>
            <person name="Frisvad J.C."/>
            <person name="Nybo J.L."/>
            <person name="Theobald S."/>
            <person name="Kildgaard S."/>
            <person name="Isbrandt T."/>
            <person name="Kuo A."/>
            <person name="Sato A."/>
            <person name="Lyhne E.K."/>
            <person name="Kogle M.E."/>
            <person name="Wiebenga A."/>
            <person name="Kun R.S."/>
            <person name="Lubbers R.J."/>
            <person name="Makela M.R."/>
            <person name="Barry K."/>
            <person name="Chovatia M."/>
            <person name="Clum A."/>
            <person name="Daum C."/>
            <person name="Haridas S."/>
            <person name="He G."/>
            <person name="LaButti K."/>
            <person name="Lipzen A."/>
            <person name="Mondo S."/>
            <person name="Riley R."/>
            <person name="Salamov A."/>
            <person name="Simmons B.A."/>
            <person name="Magnuson J.K."/>
            <person name="Henrissat B."/>
            <person name="Mortensen U.H."/>
            <person name="Larsen T.O."/>
            <person name="Devries R.P."/>
            <person name="Grigoriev I.V."/>
            <person name="Machida M."/>
            <person name="Baker S.E."/>
            <person name="Andersen M.R."/>
        </authorList>
    </citation>
    <scope>NUCLEOTIDE SEQUENCE [LARGE SCALE GENOMIC DNA]</scope>
    <source>
        <strain evidence="1">CBS 121.62</strain>
    </source>
</reference>
<protein>
    <submittedName>
        <fullName evidence="1">Uncharacterized protein</fullName>
    </submittedName>
</protein>
<proteinExistence type="predicted"/>
<organism evidence="1">
    <name type="scientific">Aspergillus flavus</name>
    <dbReference type="NCBI Taxonomy" id="5059"/>
    <lineage>
        <taxon>Eukaryota</taxon>
        <taxon>Fungi</taxon>
        <taxon>Dikarya</taxon>
        <taxon>Ascomycota</taxon>
        <taxon>Pezizomycotina</taxon>
        <taxon>Eurotiomycetes</taxon>
        <taxon>Eurotiomycetidae</taxon>
        <taxon>Eurotiales</taxon>
        <taxon>Aspergillaceae</taxon>
        <taxon>Aspergillus</taxon>
        <taxon>Aspergillus subgen. Circumdati</taxon>
    </lineage>
</organism>
<gene>
    <name evidence="1" type="ORF">BDV35DRAFT_392234</name>
</gene>
<sequence>MFTYIARTYFLVRESELAMGRVFMEPARLPLMPNYDTLNQTVGSMVVFNARISRWAHHQHESSCRWTGTEAMNGRAKKKCAKPF</sequence>
<accession>A0A5N6H252</accession>